<protein>
    <recommendedName>
        <fullName evidence="3">HTH cro/C1-type domain-containing protein</fullName>
    </recommendedName>
</protein>
<dbReference type="RefSeq" id="WP_220208522.1">
    <property type="nucleotide sequence ID" value="NZ_BNJK01000002.1"/>
</dbReference>
<dbReference type="AlphaFoldDB" id="A0A8J3IVT5"/>
<comment type="caution">
    <text evidence="1">The sequence shown here is derived from an EMBL/GenBank/DDBJ whole genome shotgun (WGS) entry which is preliminary data.</text>
</comment>
<organism evidence="1 2">
    <name type="scientific">Reticulibacter mediterranei</name>
    <dbReference type="NCBI Taxonomy" id="2778369"/>
    <lineage>
        <taxon>Bacteria</taxon>
        <taxon>Bacillati</taxon>
        <taxon>Chloroflexota</taxon>
        <taxon>Ktedonobacteria</taxon>
        <taxon>Ktedonobacterales</taxon>
        <taxon>Reticulibacteraceae</taxon>
        <taxon>Reticulibacter</taxon>
    </lineage>
</organism>
<proteinExistence type="predicted"/>
<reference evidence="1" key="1">
    <citation type="submission" date="2020-10" db="EMBL/GenBank/DDBJ databases">
        <title>Taxonomic study of unclassified bacteria belonging to the class Ktedonobacteria.</title>
        <authorList>
            <person name="Yabe S."/>
            <person name="Wang C.M."/>
            <person name="Zheng Y."/>
            <person name="Sakai Y."/>
            <person name="Cavaletti L."/>
            <person name="Monciardini P."/>
            <person name="Donadio S."/>
        </authorList>
    </citation>
    <scope>NUCLEOTIDE SEQUENCE</scope>
    <source>
        <strain evidence="1">ID150040</strain>
    </source>
</reference>
<sequence length="63" mass="6800">MGKLSRVADVPYNTIRSIYRDPFYSITTITFGWLADALGVDASELVESAPAPSHSAPDDEGNL</sequence>
<accession>A0A8J3IVT5</accession>
<gene>
    <name evidence="1" type="ORF">KSF_077880</name>
</gene>
<evidence type="ECO:0000313" key="2">
    <source>
        <dbReference type="Proteomes" id="UP000597444"/>
    </source>
</evidence>
<evidence type="ECO:0000313" key="1">
    <source>
        <dbReference type="EMBL" id="GHO97740.1"/>
    </source>
</evidence>
<name>A0A8J3IVT5_9CHLR</name>
<evidence type="ECO:0008006" key="3">
    <source>
        <dbReference type="Google" id="ProtNLM"/>
    </source>
</evidence>
<dbReference type="EMBL" id="BNJK01000002">
    <property type="protein sequence ID" value="GHO97740.1"/>
    <property type="molecule type" value="Genomic_DNA"/>
</dbReference>
<keyword evidence="2" id="KW-1185">Reference proteome</keyword>
<dbReference type="Proteomes" id="UP000597444">
    <property type="component" value="Unassembled WGS sequence"/>
</dbReference>